<proteinExistence type="predicted"/>
<dbReference type="EMBL" id="JAPFFF010000003">
    <property type="protein sequence ID" value="KAK8893500.1"/>
    <property type="molecule type" value="Genomic_DNA"/>
</dbReference>
<feature type="non-terminal residue" evidence="1">
    <location>
        <position position="94"/>
    </location>
</feature>
<dbReference type="Proteomes" id="UP001470230">
    <property type="component" value="Unassembled WGS sequence"/>
</dbReference>
<accession>A0ABR2KQV7</accession>
<organism evidence="1 2">
    <name type="scientific">Tritrichomonas musculus</name>
    <dbReference type="NCBI Taxonomy" id="1915356"/>
    <lineage>
        <taxon>Eukaryota</taxon>
        <taxon>Metamonada</taxon>
        <taxon>Parabasalia</taxon>
        <taxon>Tritrichomonadida</taxon>
        <taxon>Tritrichomonadidae</taxon>
        <taxon>Tritrichomonas</taxon>
    </lineage>
</organism>
<comment type="caution">
    <text evidence="1">The sequence shown here is derived from an EMBL/GenBank/DDBJ whole genome shotgun (WGS) entry which is preliminary data.</text>
</comment>
<evidence type="ECO:0008006" key="3">
    <source>
        <dbReference type="Google" id="ProtNLM"/>
    </source>
</evidence>
<evidence type="ECO:0000313" key="1">
    <source>
        <dbReference type="EMBL" id="KAK8893500.1"/>
    </source>
</evidence>
<protein>
    <recommendedName>
        <fullName evidence="3">DUF3447 domain-containing protein</fullName>
    </recommendedName>
</protein>
<gene>
    <name evidence="1" type="ORF">M9Y10_021922</name>
</gene>
<keyword evidence="2" id="KW-1185">Reference proteome</keyword>
<evidence type="ECO:0000313" key="2">
    <source>
        <dbReference type="Proteomes" id="UP001470230"/>
    </source>
</evidence>
<sequence length="94" mass="10896">MNEMELFLSPEFDEKLKIGENDSYICHLIRNDSIEKFVIFVNQTNLNLSSQIKSSIFETNLFLIKNDETTLIEYAAFFGSIQIFQYLSSSIQKG</sequence>
<reference evidence="1 2" key="1">
    <citation type="submission" date="2024-04" db="EMBL/GenBank/DDBJ databases">
        <title>Tritrichomonas musculus Genome.</title>
        <authorList>
            <person name="Alves-Ferreira E."/>
            <person name="Grigg M."/>
            <person name="Lorenzi H."/>
            <person name="Galac M."/>
        </authorList>
    </citation>
    <scope>NUCLEOTIDE SEQUENCE [LARGE SCALE GENOMIC DNA]</scope>
    <source>
        <strain evidence="1 2">EAF2021</strain>
    </source>
</reference>
<name>A0ABR2KQV7_9EUKA</name>